<proteinExistence type="predicted"/>
<evidence type="ECO:0000313" key="2">
    <source>
        <dbReference type="EMBL" id="KAK9274809.1"/>
    </source>
</evidence>
<dbReference type="Proteomes" id="UP001415857">
    <property type="component" value="Unassembled WGS sequence"/>
</dbReference>
<dbReference type="EMBL" id="JBBPBK010000011">
    <property type="protein sequence ID" value="KAK9274809.1"/>
    <property type="molecule type" value="Genomic_DNA"/>
</dbReference>
<keyword evidence="3" id="KW-1185">Reference proteome</keyword>
<keyword evidence="1" id="KW-0175">Coiled coil</keyword>
<dbReference type="AlphaFoldDB" id="A0AAP0WNQ0"/>
<name>A0AAP0WNQ0_LIQFO</name>
<sequence>MGLNTQPAFDVHTDDAKNGSIPDLISYLKSAFRLPDFEEVKRILVCREEKMKEEYEILEKKNGDLAMEKLEAEDYIKAYKNARDELTEQVRKLREDKRVDW</sequence>
<feature type="coiled-coil region" evidence="1">
    <location>
        <begin position="41"/>
        <end position="96"/>
    </location>
</feature>
<reference evidence="2 3" key="1">
    <citation type="journal article" date="2024" name="Plant J.">
        <title>Genome sequences and population genomics reveal climatic adaptation and genomic divergence between two closely related sweetgum species.</title>
        <authorList>
            <person name="Xu W.Q."/>
            <person name="Ren C.Q."/>
            <person name="Zhang X.Y."/>
            <person name="Comes H.P."/>
            <person name="Liu X.H."/>
            <person name="Li Y.G."/>
            <person name="Kettle C.J."/>
            <person name="Jalonen R."/>
            <person name="Gaisberger H."/>
            <person name="Ma Y.Z."/>
            <person name="Qiu Y.X."/>
        </authorList>
    </citation>
    <scope>NUCLEOTIDE SEQUENCE [LARGE SCALE GENOMIC DNA]</scope>
    <source>
        <strain evidence="2">Hangzhou</strain>
    </source>
</reference>
<dbReference type="PANTHER" id="PTHR34380:SF1">
    <property type="entry name" value="OS01G0221300 PROTEIN"/>
    <property type="match status" value="1"/>
</dbReference>
<comment type="caution">
    <text evidence="2">The sequence shown here is derived from an EMBL/GenBank/DDBJ whole genome shotgun (WGS) entry which is preliminary data.</text>
</comment>
<dbReference type="PANTHER" id="PTHR34380">
    <property type="entry name" value="BNAA03G12380D PROTEIN"/>
    <property type="match status" value="1"/>
</dbReference>
<protein>
    <submittedName>
        <fullName evidence="2">Uncharacterized protein</fullName>
    </submittedName>
</protein>
<evidence type="ECO:0000313" key="3">
    <source>
        <dbReference type="Proteomes" id="UP001415857"/>
    </source>
</evidence>
<organism evidence="2 3">
    <name type="scientific">Liquidambar formosana</name>
    <name type="common">Formosan gum</name>
    <dbReference type="NCBI Taxonomy" id="63359"/>
    <lineage>
        <taxon>Eukaryota</taxon>
        <taxon>Viridiplantae</taxon>
        <taxon>Streptophyta</taxon>
        <taxon>Embryophyta</taxon>
        <taxon>Tracheophyta</taxon>
        <taxon>Spermatophyta</taxon>
        <taxon>Magnoliopsida</taxon>
        <taxon>eudicotyledons</taxon>
        <taxon>Gunneridae</taxon>
        <taxon>Pentapetalae</taxon>
        <taxon>Saxifragales</taxon>
        <taxon>Altingiaceae</taxon>
        <taxon>Liquidambar</taxon>
    </lineage>
</organism>
<evidence type="ECO:0000256" key="1">
    <source>
        <dbReference type="SAM" id="Coils"/>
    </source>
</evidence>
<gene>
    <name evidence="2" type="ORF">L1049_022061</name>
</gene>
<accession>A0AAP0WNQ0</accession>